<proteinExistence type="predicted"/>
<dbReference type="PATRIC" id="fig|1125699.3.peg.217"/>
<evidence type="ECO:0000313" key="2">
    <source>
        <dbReference type="Proteomes" id="UP000014541"/>
    </source>
</evidence>
<gene>
    <name evidence="1" type="ORF">HMPREF9194_00215</name>
</gene>
<dbReference type="OrthoDB" id="1551113at2"/>
<reference evidence="1 2" key="1">
    <citation type="submission" date="2013-04" db="EMBL/GenBank/DDBJ databases">
        <title>The Genome Sequence of Treponema maltophilum ATCC 51939.</title>
        <authorList>
            <consortium name="The Broad Institute Genomics Platform"/>
            <person name="Earl A."/>
            <person name="Ward D."/>
            <person name="Feldgarden M."/>
            <person name="Gevers D."/>
            <person name="Leonetti C."/>
            <person name="Blanton J.M."/>
            <person name="Dewhirst F.E."/>
            <person name="Izard J."/>
            <person name="Walker B."/>
            <person name="Young S."/>
            <person name="Zeng Q."/>
            <person name="Gargeya S."/>
            <person name="Fitzgerald M."/>
            <person name="Haas B."/>
            <person name="Abouelleil A."/>
            <person name="Allen A.W."/>
            <person name="Alvarado L."/>
            <person name="Arachchi H.M."/>
            <person name="Berlin A.M."/>
            <person name="Chapman S.B."/>
            <person name="Gainer-Dewar J."/>
            <person name="Goldberg J."/>
            <person name="Griggs A."/>
            <person name="Gujja S."/>
            <person name="Hansen M."/>
            <person name="Howarth C."/>
            <person name="Imamovic A."/>
            <person name="Ireland A."/>
            <person name="Larimer J."/>
            <person name="McCowan C."/>
            <person name="Murphy C."/>
            <person name="Pearson M."/>
            <person name="Poon T.W."/>
            <person name="Priest M."/>
            <person name="Roberts A."/>
            <person name="Saif S."/>
            <person name="Shea T."/>
            <person name="Sisk P."/>
            <person name="Sykes S."/>
            <person name="Wortman J."/>
            <person name="Nusbaum C."/>
            <person name="Birren B."/>
        </authorList>
    </citation>
    <scope>NUCLEOTIDE SEQUENCE [LARGE SCALE GENOMIC DNA]</scope>
    <source>
        <strain evidence="1 2">ATCC 51939</strain>
    </source>
</reference>
<comment type="caution">
    <text evidence="1">The sequence shown here is derived from an EMBL/GenBank/DDBJ whole genome shotgun (WGS) entry which is preliminary data.</text>
</comment>
<dbReference type="EMBL" id="ATFF01000002">
    <property type="protein sequence ID" value="EPF32220.1"/>
    <property type="molecule type" value="Genomic_DNA"/>
</dbReference>
<dbReference type="RefSeq" id="WP_016524517.1">
    <property type="nucleotide sequence ID" value="NZ_KE332518.1"/>
</dbReference>
<dbReference type="Proteomes" id="UP000014541">
    <property type="component" value="Unassembled WGS sequence"/>
</dbReference>
<dbReference type="AlphaFoldDB" id="S3K3X7"/>
<dbReference type="STRING" id="1125699.HMPREF9194_00215"/>
<accession>S3K3X7</accession>
<protein>
    <submittedName>
        <fullName evidence="1">Uncharacterized protein</fullName>
    </submittedName>
</protein>
<organism evidence="1 2">
    <name type="scientific">Treponema maltophilum ATCC 51939</name>
    <dbReference type="NCBI Taxonomy" id="1125699"/>
    <lineage>
        <taxon>Bacteria</taxon>
        <taxon>Pseudomonadati</taxon>
        <taxon>Spirochaetota</taxon>
        <taxon>Spirochaetia</taxon>
        <taxon>Spirochaetales</taxon>
        <taxon>Treponemataceae</taxon>
        <taxon>Treponema</taxon>
    </lineage>
</organism>
<keyword evidence="2" id="KW-1185">Reference proteome</keyword>
<sequence>MNGQNTGKDFEKRVFAFFKERGIDVAEQPEIAIAFEGKEQKSHKFDFKNENILVECKANKWTKGDNVPSAKLTNWDVAMLCFYLAPKGYKKYFFAKKYYNQKKSRTLLQYYCTTHCNLIPTDVILVDYDVKAESCTVYTYDKTSQKHTENKEFVF</sequence>
<evidence type="ECO:0000313" key="1">
    <source>
        <dbReference type="EMBL" id="EPF32220.1"/>
    </source>
</evidence>
<dbReference type="HOGENOM" id="CLU_1693599_0_0_12"/>
<dbReference type="eggNOG" id="ENOG5032Y2C">
    <property type="taxonomic scope" value="Bacteria"/>
</dbReference>
<name>S3K3X7_TREMA</name>